<name>A0A7S9SPT0_9CAUD</name>
<protein>
    <submittedName>
        <fullName evidence="1">Uncharacterized protein</fullName>
    </submittedName>
</protein>
<gene>
    <name evidence="1" type="ORF">SIPHO4S_00018</name>
</gene>
<reference evidence="1 2" key="1">
    <citation type="submission" date="2020-10" db="EMBL/GenBank/DDBJ databases">
        <authorList>
            <person name="Dukhno E.A."/>
            <person name="Kornienko N.O."/>
            <person name="Shybanov S.R."/>
            <person name="Kharina A.V."/>
            <person name="Budzanivska I.G."/>
        </authorList>
    </citation>
    <scope>NUCLEOTIDE SEQUENCE [LARGE SCALE GENOMIC DNA]</scope>
</reference>
<proteinExistence type="predicted"/>
<dbReference type="EMBL" id="MW082583">
    <property type="protein sequence ID" value="QPI13714.1"/>
    <property type="molecule type" value="Genomic_DNA"/>
</dbReference>
<keyword evidence="2" id="KW-1185">Reference proteome</keyword>
<evidence type="ECO:0000313" key="1">
    <source>
        <dbReference type="EMBL" id="QPI13714.1"/>
    </source>
</evidence>
<accession>A0A7S9SPT0</accession>
<evidence type="ECO:0000313" key="2">
    <source>
        <dbReference type="Proteomes" id="UP000595016"/>
    </source>
</evidence>
<organism evidence="1 2">
    <name type="scientific">Serratia phage Tsm2</name>
    <dbReference type="NCBI Taxonomy" id="2787014"/>
    <lineage>
        <taxon>Viruses</taxon>
        <taxon>Duplodnaviria</taxon>
        <taxon>Heunggongvirae</taxon>
        <taxon>Uroviricota</taxon>
        <taxon>Caudoviricetes</taxon>
        <taxon>Sarkviridae</taxon>
        <taxon>Otakuvirus</taxon>
        <taxon>Otakuvirus Tsm2</taxon>
    </lineage>
</organism>
<sequence>MSDLDLAVQAAMFALRDEIEEKEDLYHDFVEGEDAE</sequence>
<dbReference type="Proteomes" id="UP000595016">
    <property type="component" value="Segment"/>
</dbReference>